<keyword evidence="6" id="KW-0653">Protein transport</keyword>
<dbReference type="NCBIfam" id="TIGR00739">
    <property type="entry name" value="yajC"/>
    <property type="match status" value="1"/>
</dbReference>
<keyword evidence="8" id="KW-0811">Translocation</keyword>
<keyword evidence="4" id="KW-1003">Cell membrane</keyword>
<dbReference type="InterPro" id="IPR003849">
    <property type="entry name" value="Preprotein_translocase_YajC"/>
</dbReference>
<evidence type="ECO:0000256" key="5">
    <source>
        <dbReference type="ARBA" id="ARBA00022692"/>
    </source>
</evidence>
<reference evidence="11 12" key="1">
    <citation type="submission" date="2020-08" db="EMBL/GenBank/DDBJ databases">
        <title>Genome public.</title>
        <authorList>
            <person name="Liu C."/>
            <person name="Sun Q."/>
        </authorList>
    </citation>
    <scope>NUCLEOTIDE SEQUENCE [LARGE SCALE GENOMIC DNA]</scope>
    <source>
        <strain evidence="11 12">M2</strain>
    </source>
</reference>
<dbReference type="EMBL" id="JACOPK010000001">
    <property type="protein sequence ID" value="MBC5694462.1"/>
    <property type="molecule type" value="Genomic_DNA"/>
</dbReference>
<evidence type="ECO:0000256" key="7">
    <source>
        <dbReference type="ARBA" id="ARBA00022989"/>
    </source>
</evidence>
<name>A0ABR7GJJ0_9FIRM</name>
<dbReference type="PRINTS" id="PR01853">
    <property type="entry name" value="YAJCTRNLCASE"/>
</dbReference>
<organism evidence="11 12">
    <name type="scientific">Agathobaculum hominis</name>
    <dbReference type="NCBI Taxonomy" id="2763014"/>
    <lineage>
        <taxon>Bacteria</taxon>
        <taxon>Bacillati</taxon>
        <taxon>Bacillota</taxon>
        <taxon>Clostridia</taxon>
        <taxon>Eubacteriales</taxon>
        <taxon>Butyricicoccaceae</taxon>
        <taxon>Agathobaculum</taxon>
    </lineage>
</organism>
<dbReference type="PANTHER" id="PTHR33909">
    <property type="entry name" value="SEC TRANSLOCON ACCESSORY COMPLEX SUBUNIT YAJC"/>
    <property type="match status" value="1"/>
</dbReference>
<keyword evidence="12" id="KW-1185">Reference proteome</keyword>
<dbReference type="Pfam" id="PF02699">
    <property type="entry name" value="YajC"/>
    <property type="match status" value="1"/>
</dbReference>
<comment type="subcellular location">
    <subcellularLocation>
        <location evidence="1">Cell membrane</location>
        <topology evidence="1">Single-pass membrane protein</topology>
    </subcellularLocation>
</comment>
<evidence type="ECO:0000256" key="4">
    <source>
        <dbReference type="ARBA" id="ARBA00022475"/>
    </source>
</evidence>
<dbReference type="Proteomes" id="UP000641741">
    <property type="component" value="Unassembled WGS sequence"/>
</dbReference>
<gene>
    <name evidence="11" type="primary">yajC</name>
    <name evidence="11" type="ORF">H8S02_00625</name>
</gene>
<evidence type="ECO:0000256" key="9">
    <source>
        <dbReference type="ARBA" id="ARBA00023136"/>
    </source>
</evidence>
<evidence type="ECO:0000256" key="2">
    <source>
        <dbReference type="ARBA" id="ARBA00006742"/>
    </source>
</evidence>
<protein>
    <submittedName>
        <fullName evidence="11">Preprotein translocase subunit YajC</fullName>
    </submittedName>
</protein>
<keyword evidence="5 10" id="KW-0812">Transmembrane</keyword>
<evidence type="ECO:0000256" key="1">
    <source>
        <dbReference type="ARBA" id="ARBA00004162"/>
    </source>
</evidence>
<evidence type="ECO:0000313" key="12">
    <source>
        <dbReference type="Proteomes" id="UP000641741"/>
    </source>
</evidence>
<proteinExistence type="inferred from homology"/>
<comment type="caution">
    <text evidence="11">The sequence shown here is derived from an EMBL/GenBank/DDBJ whole genome shotgun (WGS) entry which is preliminary data.</text>
</comment>
<feature type="transmembrane region" description="Helical" evidence="10">
    <location>
        <begin position="12"/>
        <end position="33"/>
    </location>
</feature>
<evidence type="ECO:0000313" key="11">
    <source>
        <dbReference type="EMBL" id="MBC5694462.1"/>
    </source>
</evidence>
<accession>A0ABR7GJJ0</accession>
<keyword evidence="9 10" id="KW-0472">Membrane</keyword>
<sequence length="115" mass="12897">MALDKMPAAGDYGTLLAQFLPLVVLIVVFYFVLIRPQRKRDKQEREMRNSISVGDEISTIGGFIGRVVSIKDDTLVIESSSDRTKLKIYRWAIRGKEAPATETVEAPKEAKDAKK</sequence>
<evidence type="ECO:0000256" key="8">
    <source>
        <dbReference type="ARBA" id="ARBA00023010"/>
    </source>
</evidence>
<evidence type="ECO:0000256" key="10">
    <source>
        <dbReference type="SAM" id="Phobius"/>
    </source>
</evidence>
<dbReference type="SMART" id="SM01323">
    <property type="entry name" value="YajC"/>
    <property type="match status" value="1"/>
</dbReference>
<keyword evidence="7 10" id="KW-1133">Transmembrane helix</keyword>
<evidence type="ECO:0000256" key="3">
    <source>
        <dbReference type="ARBA" id="ARBA00022448"/>
    </source>
</evidence>
<comment type="similarity">
    <text evidence="2">Belongs to the YajC family.</text>
</comment>
<keyword evidence="3" id="KW-0813">Transport</keyword>
<evidence type="ECO:0000256" key="6">
    <source>
        <dbReference type="ARBA" id="ARBA00022927"/>
    </source>
</evidence>
<dbReference type="PANTHER" id="PTHR33909:SF1">
    <property type="entry name" value="SEC TRANSLOCON ACCESSORY COMPLEX SUBUNIT YAJC"/>
    <property type="match status" value="1"/>
</dbReference>